<evidence type="ECO:0000313" key="1">
    <source>
        <dbReference type="EMBL" id="PFH45506.1"/>
    </source>
</evidence>
<evidence type="ECO:0000313" key="2">
    <source>
        <dbReference type="Proteomes" id="UP000242287"/>
    </source>
</evidence>
<dbReference type="Proteomes" id="UP000242287">
    <property type="component" value="Unassembled WGS sequence"/>
</dbReference>
<gene>
    <name evidence="1" type="ORF">AMATHDRAFT_9112</name>
</gene>
<protein>
    <submittedName>
        <fullName evidence="1">Uncharacterized protein</fullName>
    </submittedName>
</protein>
<proteinExistence type="predicted"/>
<organism evidence="1 2">
    <name type="scientific">Amanita thiersii Skay4041</name>
    <dbReference type="NCBI Taxonomy" id="703135"/>
    <lineage>
        <taxon>Eukaryota</taxon>
        <taxon>Fungi</taxon>
        <taxon>Dikarya</taxon>
        <taxon>Basidiomycota</taxon>
        <taxon>Agaricomycotina</taxon>
        <taxon>Agaricomycetes</taxon>
        <taxon>Agaricomycetidae</taxon>
        <taxon>Agaricales</taxon>
        <taxon>Pluteineae</taxon>
        <taxon>Amanitaceae</taxon>
        <taxon>Amanita</taxon>
    </lineage>
</organism>
<dbReference type="AlphaFoldDB" id="A0A2A9NCK7"/>
<name>A0A2A9NCK7_9AGAR</name>
<reference evidence="1 2" key="1">
    <citation type="submission" date="2014-02" db="EMBL/GenBank/DDBJ databases">
        <title>Transposable element dynamics among asymbiotic and ectomycorrhizal Amanita fungi.</title>
        <authorList>
            <consortium name="DOE Joint Genome Institute"/>
            <person name="Hess J."/>
            <person name="Skrede I."/>
            <person name="Wolfe B."/>
            <person name="LaButti K."/>
            <person name="Ohm R.A."/>
            <person name="Grigoriev I.V."/>
            <person name="Pringle A."/>
        </authorList>
    </citation>
    <scope>NUCLEOTIDE SEQUENCE [LARGE SCALE GENOMIC DNA]</scope>
    <source>
        <strain evidence="1 2">SKay4041</strain>
    </source>
</reference>
<keyword evidence="2" id="KW-1185">Reference proteome</keyword>
<sequence length="160" mass="17550">MSAAARETPAPEDRDTPTLWELYDLVEHLRQEWQAWAPATPAPLPMDTISLLWCLEEEATASNRAGNNGAGDFCTFSRNIWRHMENGLSIKDAWPLWGAPPTVEATQQAACKGHLSQCSGSVTVCPPTFSAQGSTPKHPFFYATPIFNAVERTTTATRSS</sequence>
<dbReference type="EMBL" id="KZ302360">
    <property type="protein sequence ID" value="PFH45506.1"/>
    <property type="molecule type" value="Genomic_DNA"/>
</dbReference>
<accession>A0A2A9NCK7</accession>